<dbReference type="PIRSF" id="PIRSF001589">
    <property type="entry name" value="Asn_synthetase_glu-h"/>
    <property type="match status" value="1"/>
</dbReference>
<feature type="domain" description="Glutamine amidotransferase type-2" evidence="10">
    <location>
        <begin position="1"/>
        <end position="196"/>
    </location>
</feature>
<dbReference type="Pfam" id="PF00733">
    <property type="entry name" value="Asn_synthase"/>
    <property type="match status" value="1"/>
</dbReference>
<dbReference type="InterPro" id="IPR001962">
    <property type="entry name" value="Asn_synthase"/>
</dbReference>
<evidence type="ECO:0000256" key="8">
    <source>
        <dbReference type="PIRSR" id="PIRSR001589-2"/>
    </source>
</evidence>
<dbReference type="CDD" id="cd00712">
    <property type="entry name" value="AsnB"/>
    <property type="match status" value="1"/>
</dbReference>
<dbReference type="NCBIfam" id="TIGR01536">
    <property type="entry name" value="asn_synth_AEB"/>
    <property type="match status" value="1"/>
</dbReference>
<feature type="binding site" evidence="8">
    <location>
        <position position="82"/>
    </location>
    <ligand>
        <name>L-glutamine</name>
        <dbReference type="ChEBI" id="CHEBI:58359"/>
    </ligand>
</feature>
<evidence type="ECO:0000256" key="3">
    <source>
        <dbReference type="ARBA" id="ARBA00012737"/>
    </source>
</evidence>
<evidence type="ECO:0000256" key="6">
    <source>
        <dbReference type="ARBA" id="ARBA00022962"/>
    </source>
</evidence>
<dbReference type="InterPro" id="IPR014729">
    <property type="entry name" value="Rossmann-like_a/b/a_fold"/>
</dbReference>
<dbReference type="SUPFAM" id="SSF56235">
    <property type="entry name" value="N-terminal nucleophile aminohydrolases (Ntn hydrolases)"/>
    <property type="match status" value="1"/>
</dbReference>
<dbReference type="InterPro" id="IPR006426">
    <property type="entry name" value="Asn_synth_AEB"/>
</dbReference>
<dbReference type="Gene3D" id="3.40.50.620">
    <property type="entry name" value="HUPs"/>
    <property type="match status" value="2"/>
</dbReference>
<dbReference type="PANTHER" id="PTHR43284">
    <property type="entry name" value="ASPARAGINE SYNTHETASE (GLUTAMINE-HYDROLYZING)"/>
    <property type="match status" value="1"/>
</dbReference>
<proteinExistence type="inferred from homology"/>
<dbReference type="InterPro" id="IPR051786">
    <property type="entry name" value="ASN_synthetase/amidase"/>
</dbReference>
<keyword evidence="4 8" id="KW-0547">Nucleotide-binding</keyword>
<dbReference type="GO" id="GO:0006529">
    <property type="term" value="P:asparagine biosynthetic process"/>
    <property type="evidence" value="ECO:0007669"/>
    <property type="project" value="InterPro"/>
</dbReference>
<comment type="similarity">
    <text evidence="2">Belongs to the asparagine synthetase family.</text>
</comment>
<dbReference type="AlphaFoldDB" id="A0A9X3A8F9"/>
<sequence length="617" mass="68048">MRARLEAAADVLEHRGPNDGDWWLGSDCGLAHRRLAILDPSPRGRQPMVSKSGRFVIAYNGEIYNFRELAREFSIEAESGSDTEILLEAFERFGPAILPRLNGIFAFAIIDTKERVAWLARDRLGVKPLYLAEREGCLLFGSEIKAIFALAPKMDRELALASLHEWAWYGNALGGRTMFEGIEEIEPAGVVRHDLATGKTERSVFWSIVGQREKSPDLGELSDDDLAQKVAQALEKSVERQLVSDVPVGIFLSGGIDSSAITAFASRHYPDRLETFSVAFDYDRDGSELARARSVAETFGTRHHEIDVAVSENLDAIEHLVASHDLPFSDAANIPLMLLSERVSGTHKVILQGDGGDELFGGYSRYRTVPRLGRWKGVAMLARPFAALLPDTVRCGRARRYVEALGAADPAELVALLLTVERRSKPPTAIFGNEVQRLIADDNPFARYREVMARFAHLPLADRLFFTDMSIILPDIFLPKVDRSTMARGIEVRVPFLDNDLADLSIAIPAARKIPGGEPKGLLKRALAGIVPDDVLYGPKRGFGVPFGNWVAGPLAEGMDTAVAAANVRIPGLLATDYIARLREEHRAGRSDNGFILWKAFNLALWVDRFGVTMPGR</sequence>
<keyword evidence="6" id="KW-0315">Glutamine amidotransferase</keyword>
<dbReference type="SUPFAM" id="SSF52402">
    <property type="entry name" value="Adenine nucleotide alpha hydrolases-like"/>
    <property type="match status" value="1"/>
</dbReference>
<protein>
    <recommendedName>
        <fullName evidence="3">asparagine synthase (glutamine-hydrolyzing)</fullName>
        <ecNumber evidence="3">6.3.5.4</ecNumber>
    </recommendedName>
</protein>
<evidence type="ECO:0000256" key="2">
    <source>
        <dbReference type="ARBA" id="ARBA00005752"/>
    </source>
</evidence>
<dbReference type="InterPro" id="IPR017932">
    <property type="entry name" value="GATase_2_dom"/>
</dbReference>
<dbReference type="PROSITE" id="PS51278">
    <property type="entry name" value="GATASE_TYPE_2"/>
    <property type="match status" value="1"/>
</dbReference>
<gene>
    <name evidence="11" type="primary">asnB</name>
    <name evidence="11" type="ORF">N0B51_02215</name>
</gene>
<dbReference type="RefSeq" id="WP_259960548.1">
    <property type="nucleotide sequence ID" value="NZ_JAOAMV010000001.1"/>
</dbReference>
<dbReference type="GO" id="GO:0004066">
    <property type="term" value="F:asparagine synthase (glutamine-hydrolyzing) activity"/>
    <property type="evidence" value="ECO:0007669"/>
    <property type="project" value="UniProtKB-EC"/>
</dbReference>
<reference evidence="11" key="1">
    <citation type="submission" date="2022-09" db="EMBL/GenBank/DDBJ databases">
        <title>The genome sequence of Tsuneonella sp. YG55.</title>
        <authorList>
            <person name="Liu Y."/>
        </authorList>
    </citation>
    <scope>NUCLEOTIDE SEQUENCE</scope>
    <source>
        <strain evidence="11">YG55</strain>
    </source>
</reference>
<dbReference type="Pfam" id="PF13537">
    <property type="entry name" value="GATase_7"/>
    <property type="match status" value="1"/>
</dbReference>
<evidence type="ECO:0000256" key="7">
    <source>
        <dbReference type="ARBA" id="ARBA00048741"/>
    </source>
</evidence>
<keyword evidence="11" id="KW-0436">Ligase</keyword>
<dbReference type="PANTHER" id="PTHR43284:SF1">
    <property type="entry name" value="ASPARAGINE SYNTHETASE"/>
    <property type="match status" value="1"/>
</dbReference>
<keyword evidence="12" id="KW-1185">Reference proteome</keyword>
<keyword evidence="5 8" id="KW-0067">ATP-binding</keyword>
<dbReference type="GO" id="GO:0005829">
    <property type="term" value="C:cytosol"/>
    <property type="evidence" value="ECO:0007669"/>
    <property type="project" value="TreeGrafter"/>
</dbReference>
<dbReference type="EMBL" id="JAOAMV010000001">
    <property type="protein sequence ID" value="MCT2557790.1"/>
    <property type="molecule type" value="Genomic_DNA"/>
</dbReference>
<comment type="catalytic activity">
    <reaction evidence="7">
        <text>L-aspartate + L-glutamine + ATP + H2O = L-asparagine + L-glutamate + AMP + diphosphate + H(+)</text>
        <dbReference type="Rhea" id="RHEA:12228"/>
        <dbReference type="ChEBI" id="CHEBI:15377"/>
        <dbReference type="ChEBI" id="CHEBI:15378"/>
        <dbReference type="ChEBI" id="CHEBI:29985"/>
        <dbReference type="ChEBI" id="CHEBI:29991"/>
        <dbReference type="ChEBI" id="CHEBI:30616"/>
        <dbReference type="ChEBI" id="CHEBI:33019"/>
        <dbReference type="ChEBI" id="CHEBI:58048"/>
        <dbReference type="ChEBI" id="CHEBI:58359"/>
        <dbReference type="ChEBI" id="CHEBI:456215"/>
        <dbReference type="EC" id="6.3.5.4"/>
    </reaction>
</comment>
<dbReference type="InterPro" id="IPR033738">
    <property type="entry name" value="AsnB_N"/>
</dbReference>
<feature type="site" description="Important for beta-aspartyl-AMP intermediate formation" evidence="9">
    <location>
        <position position="354"/>
    </location>
</feature>
<evidence type="ECO:0000256" key="5">
    <source>
        <dbReference type="ARBA" id="ARBA00022840"/>
    </source>
</evidence>
<dbReference type="GO" id="GO:0005524">
    <property type="term" value="F:ATP binding"/>
    <property type="evidence" value="ECO:0007669"/>
    <property type="project" value="UniProtKB-KW"/>
</dbReference>
<evidence type="ECO:0000256" key="1">
    <source>
        <dbReference type="ARBA" id="ARBA00005187"/>
    </source>
</evidence>
<evidence type="ECO:0000256" key="4">
    <source>
        <dbReference type="ARBA" id="ARBA00022741"/>
    </source>
</evidence>
<organism evidence="11 12">
    <name type="scientific">Tsuneonella litorea</name>
    <dbReference type="NCBI Taxonomy" id="2976475"/>
    <lineage>
        <taxon>Bacteria</taxon>
        <taxon>Pseudomonadati</taxon>
        <taxon>Pseudomonadota</taxon>
        <taxon>Alphaproteobacteria</taxon>
        <taxon>Sphingomonadales</taxon>
        <taxon>Erythrobacteraceae</taxon>
        <taxon>Tsuneonella</taxon>
    </lineage>
</organism>
<evidence type="ECO:0000313" key="12">
    <source>
        <dbReference type="Proteomes" id="UP001142648"/>
    </source>
</evidence>
<dbReference type="CDD" id="cd01991">
    <property type="entry name" value="Asn_synthase_B_C"/>
    <property type="match status" value="1"/>
</dbReference>
<name>A0A9X3A8F9_9SPHN</name>
<evidence type="ECO:0000313" key="11">
    <source>
        <dbReference type="EMBL" id="MCT2557790.1"/>
    </source>
</evidence>
<comment type="caution">
    <text evidence="11">The sequence shown here is derived from an EMBL/GenBank/DDBJ whole genome shotgun (WGS) entry which is preliminary data.</text>
</comment>
<comment type="pathway">
    <text evidence="1">Amino-acid biosynthesis; L-asparagine biosynthesis; L-asparagine from L-aspartate (L-Gln route): step 1/1.</text>
</comment>
<dbReference type="EC" id="6.3.5.4" evidence="3"/>
<dbReference type="Gene3D" id="3.60.20.10">
    <property type="entry name" value="Glutamine Phosphoribosylpyrophosphate, subunit 1, domain 1"/>
    <property type="match status" value="1"/>
</dbReference>
<feature type="binding site" evidence="8">
    <location>
        <position position="278"/>
    </location>
    <ligand>
        <name>ATP</name>
        <dbReference type="ChEBI" id="CHEBI:30616"/>
    </ligand>
</feature>
<accession>A0A9X3A8F9</accession>
<dbReference type="InterPro" id="IPR029055">
    <property type="entry name" value="Ntn_hydrolases_N"/>
</dbReference>
<evidence type="ECO:0000259" key="10">
    <source>
        <dbReference type="PROSITE" id="PS51278"/>
    </source>
</evidence>
<evidence type="ECO:0000256" key="9">
    <source>
        <dbReference type="PIRSR" id="PIRSR001589-3"/>
    </source>
</evidence>
<dbReference type="Proteomes" id="UP001142648">
    <property type="component" value="Unassembled WGS sequence"/>
</dbReference>